<feature type="compositionally biased region" description="Gly residues" evidence="1">
    <location>
        <begin position="124"/>
        <end position="138"/>
    </location>
</feature>
<feature type="compositionally biased region" description="Basic and acidic residues" evidence="1">
    <location>
        <begin position="19"/>
        <end position="46"/>
    </location>
</feature>
<name>A0A0A1EP81_9ZZZZ</name>
<accession>A0A0A1EP81</accession>
<evidence type="ECO:0000256" key="1">
    <source>
        <dbReference type="SAM" id="MobiDB-lite"/>
    </source>
</evidence>
<feature type="region of interest" description="Disordered" evidence="1">
    <location>
        <begin position="14"/>
        <end position="91"/>
    </location>
</feature>
<gene>
    <name evidence="2" type="primary">rbcL</name>
</gene>
<dbReference type="EMBL" id="KM433990">
    <property type="protein sequence ID" value="AIY31421.1"/>
    <property type="molecule type" value="Genomic_DNA"/>
</dbReference>
<reference evidence="2" key="2">
    <citation type="journal article" date="2015" name="Appl. Microbiol. Biotechnol.">
        <title>Diversity and distribution of autotrophic microbial community along environmental gradients in grassland soils on the Tibetan Plateau.</title>
        <authorList>
            <person name="Guo G."/>
            <person name="Kong W."/>
            <person name="Liu J."/>
            <person name="Zhao J."/>
            <person name="Du H."/>
            <person name="Zhang X."/>
            <person name="Xia P."/>
        </authorList>
    </citation>
    <scope>NUCLEOTIDE SEQUENCE</scope>
</reference>
<sequence length="184" mass="20407">EHQFAALHALARSFSVHDGSGEQRERANRRGEGALPQRDRRDDGRHVRARGPRARARQLHRDDRSRHRLHGHPVDGEVGAGERHDPAPASRRAFDLHAAEATRRFVPRHRQVDAPRRGRPYPCGDGGGKAGGRPGGGRGDLRFTARTRQSGRPVARPFLRAGLGWPAQGHAGGLWWDTRRSDAP</sequence>
<feature type="non-terminal residue" evidence="2">
    <location>
        <position position="1"/>
    </location>
</feature>
<feature type="compositionally biased region" description="Basic residues" evidence="1">
    <location>
        <begin position="47"/>
        <end position="58"/>
    </location>
</feature>
<reference evidence="2" key="1">
    <citation type="submission" date="2014-08" db="EMBL/GenBank/DDBJ databases">
        <title>Temperature and water content drive soil microbial carbon fixation along an elevation gradient of grassland on the Tibetan Plateau.</title>
        <authorList>
            <person name="Guo G.-X."/>
            <person name="Kong W.-D."/>
            <person name="Zhao J.-X."/>
            <person name="Zhang X.-Z."/>
            <person name="Luo T.-X."/>
            <person name="Liu J.-B."/>
            <person name="Kiss R.M."/>
        </authorList>
    </citation>
    <scope>NUCLEOTIDE SEQUENCE</scope>
</reference>
<proteinExistence type="predicted"/>
<feature type="non-terminal residue" evidence="2">
    <location>
        <position position="184"/>
    </location>
</feature>
<evidence type="ECO:0000313" key="2">
    <source>
        <dbReference type="EMBL" id="AIY31421.1"/>
    </source>
</evidence>
<dbReference type="AlphaFoldDB" id="A0A0A1EP81"/>
<feature type="compositionally biased region" description="Basic and acidic residues" evidence="1">
    <location>
        <begin position="72"/>
        <end position="91"/>
    </location>
</feature>
<organism evidence="2">
    <name type="scientific">uncultured organism</name>
    <dbReference type="NCBI Taxonomy" id="155900"/>
    <lineage>
        <taxon>unclassified sequences</taxon>
        <taxon>environmental samples</taxon>
    </lineage>
</organism>
<protein>
    <submittedName>
        <fullName evidence="2">Form IC ribulose-1,5-bisphosphate carboxylase/oxygenase large subunit</fullName>
    </submittedName>
</protein>
<feature type="region of interest" description="Disordered" evidence="1">
    <location>
        <begin position="113"/>
        <end position="155"/>
    </location>
</feature>